<evidence type="ECO:0000256" key="2">
    <source>
        <dbReference type="ARBA" id="ARBA00010447"/>
    </source>
</evidence>
<dbReference type="KEGG" id="cprv:CYPRO_1599"/>
<evidence type="ECO:0000256" key="3">
    <source>
        <dbReference type="ARBA" id="ARBA00012239"/>
    </source>
</evidence>
<dbReference type="InterPro" id="IPR010970">
    <property type="entry name" value="Cys_dSase_SufS"/>
</dbReference>
<organism evidence="8 9">
    <name type="scientific">Cyclonatronum proteinivorum</name>
    <dbReference type="NCBI Taxonomy" id="1457365"/>
    <lineage>
        <taxon>Bacteria</taxon>
        <taxon>Pseudomonadati</taxon>
        <taxon>Balneolota</taxon>
        <taxon>Balneolia</taxon>
        <taxon>Balneolales</taxon>
        <taxon>Cyclonatronaceae</taxon>
        <taxon>Cyclonatronum</taxon>
    </lineage>
</organism>
<feature type="domain" description="Aminotransferase class V" evidence="7">
    <location>
        <begin position="35"/>
        <end position="405"/>
    </location>
</feature>
<evidence type="ECO:0000256" key="4">
    <source>
        <dbReference type="ARBA" id="ARBA00022679"/>
    </source>
</evidence>
<dbReference type="InterPro" id="IPR000192">
    <property type="entry name" value="Aminotrans_V_dom"/>
</dbReference>
<dbReference type="Pfam" id="PF00266">
    <property type="entry name" value="Aminotran_5"/>
    <property type="match status" value="1"/>
</dbReference>
<comment type="cofactor">
    <cofactor evidence="1">
        <name>pyridoxal 5'-phosphate</name>
        <dbReference type="ChEBI" id="CHEBI:597326"/>
    </cofactor>
</comment>
<keyword evidence="9" id="KW-1185">Reference proteome</keyword>
<dbReference type="Gene3D" id="3.90.1150.10">
    <property type="entry name" value="Aspartate Aminotransferase, domain 1"/>
    <property type="match status" value="1"/>
</dbReference>
<gene>
    <name evidence="8" type="ORF">CYPRO_1599</name>
</gene>
<dbReference type="RefSeq" id="WP_114984105.1">
    <property type="nucleotide sequence ID" value="NZ_CP027806.1"/>
</dbReference>
<dbReference type="OrthoDB" id="9804366at2"/>
<dbReference type="GO" id="GO:0016829">
    <property type="term" value="F:lyase activity"/>
    <property type="evidence" value="ECO:0007669"/>
    <property type="project" value="UniProtKB-KW"/>
</dbReference>
<proteinExistence type="inferred from homology"/>
<dbReference type="EC" id="2.8.1.7" evidence="3"/>
<evidence type="ECO:0000256" key="5">
    <source>
        <dbReference type="ARBA" id="ARBA00022898"/>
    </source>
</evidence>
<name>A0A345UK48_9BACT</name>
<keyword evidence="8" id="KW-0456">Lyase</keyword>
<keyword evidence="4 8" id="KW-0808">Transferase</keyword>
<dbReference type="PANTHER" id="PTHR43586">
    <property type="entry name" value="CYSTEINE DESULFURASE"/>
    <property type="match status" value="1"/>
</dbReference>
<dbReference type="NCBIfam" id="TIGR01979">
    <property type="entry name" value="sufS"/>
    <property type="match status" value="1"/>
</dbReference>
<dbReference type="SUPFAM" id="SSF53383">
    <property type="entry name" value="PLP-dependent transferases"/>
    <property type="match status" value="1"/>
</dbReference>
<protein>
    <recommendedName>
        <fullName evidence="3">cysteine desulfurase</fullName>
        <ecNumber evidence="3">2.8.1.7</ecNumber>
    </recommendedName>
</protein>
<comment type="similarity">
    <text evidence="2">Belongs to the class-V pyridoxal-phosphate-dependent aminotransferase family. Csd subfamily.</text>
</comment>
<dbReference type="InterPro" id="IPR015421">
    <property type="entry name" value="PyrdxlP-dep_Trfase_major"/>
</dbReference>
<dbReference type="AlphaFoldDB" id="A0A345UK48"/>
<dbReference type="Proteomes" id="UP000254808">
    <property type="component" value="Chromosome"/>
</dbReference>
<evidence type="ECO:0000259" key="7">
    <source>
        <dbReference type="Pfam" id="PF00266"/>
    </source>
</evidence>
<evidence type="ECO:0000313" key="9">
    <source>
        <dbReference type="Proteomes" id="UP000254808"/>
    </source>
</evidence>
<comment type="catalytic activity">
    <reaction evidence="6">
        <text>(sulfur carrier)-H + L-cysteine = (sulfur carrier)-SH + L-alanine</text>
        <dbReference type="Rhea" id="RHEA:43892"/>
        <dbReference type="Rhea" id="RHEA-COMP:14737"/>
        <dbReference type="Rhea" id="RHEA-COMP:14739"/>
        <dbReference type="ChEBI" id="CHEBI:29917"/>
        <dbReference type="ChEBI" id="CHEBI:35235"/>
        <dbReference type="ChEBI" id="CHEBI:57972"/>
        <dbReference type="ChEBI" id="CHEBI:64428"/>
        <dbReference type="EC" id="2.8.1.7"/>
    </reaction>
</comment>
<dbReference type="EMBL" id="CP027806">
    <property type="protein sequence ID" value="AXJ00850.1"/>
    <property type="molecule type" value="Genomic_DNA"/>
</dbReference>
<accession>A0A345UK48</accession>
<dbReference type="Gene3D" id="3.40.640.10">
    <property type="entry name" value="Type I PLP-dependent aspartate aminotransferase-like (Major domain)"/>
    <property type="match status" value="1"/>
</dbReference>
<dbReference type="GO" id="GO:0031071">
    <property type="term" value="F:cysteine desulfurase activity"/>
    <property type="evidence" value="ECO:0007669"/>
    <property type="project" value="UniProtKB-EC"/>
</dbReference>
<dbReference type="GO" id="GO:0030170">
    <property type="term" value="F:pyridoxal phosphate binding"/>
    <property type="evidence" value="ECO:0007669"/>
    <property type="project" value="InterPro"/>
</dbReference>
<keyword evidence="5" id="KW-0663">Pyridoxal phosphate</keyword>
<dbReference type="InterPro" id="IPR015424">
    <property type="entry name" value="PyrdxlP-dep_Trfase"/>
</dbReference>
<evidence type="ECO:0000256" key="1">
    <source>
        <dbReference type="ARBA" id="ARBA00001933"/>
    </source>
</evidence>
<sequence length="420" mass="46373">MNESLVNTKATPGRILQIRRDFPVLERQIHDKPLVYLDNAASTQMPRQVIETVSAYHTYHHSNVHRGVHQLSQEATDLYEGAREKVRAFIGASSVKEIIFTSGTTDAINLVANSWGNRNIGRDDIILISNMEHHANIVPWYMLAKRTGAKIEVIPVLDDGSLDMDQFAALVRKPNVKVVCVNHVSNALGSVNPVEQICQICRERDICTVIDGAQAIGHFQIDVNQLGADFYAFSGHKMHGPTGIGILYGREELLQEMDPYKGGGDMILSVSFDHISWNELPYKFEAGTPAIAQAVGLGAAVDYLNGLDRTYLAKYEDELLAYATKRLGEVPGMRLIGTAPQKVSLNSFVIKGVHPHDIGSILDGEGVAVRTGQHCAEPVMDRFCIPATTRASMSIYNTFEEIDMLTEALLKVTELFDVND</sequence>
<dbReference type="InterPro" id="IPR015422">
    <property type="entry name" value="PyrdxlP-dep_Trfase_small"/>
</dbReference>
<evidence type="ECO:0000256" key="6">
    <source>
        <dbReference type="ARBA" id="ARBA00050776"/>
    </source>
</evidence>
<evidence type="ECO:0000313" key="8">
    <source>
        <dbReference type="EMBL" id="AXJ00850.1"/>
    </source>
</evidence>
<dbReference type="CDD" id="cd06453">
    <property type="entry name" value="SufS_like"/>
    <property type="match status" value="1"/>
</dbReference>
<dbReference type="PANTHER" id="PTHR43586:SF8">
    <property type="entry name" value="CYSTEINE DESULFURASE 1, CHLOROPLASTIC"/>
    <property type="match status" value="1"/>
</dbReference>
<reference evidence="8 9" key="1">
    <citation type="submission" date="2018-03" db="EMBL/GenBank/DDBJ databases">
        <title>Phenotypic and genomic properties of Cyclonatronum proteinivorum gen. nov., sp. nov., a haloalkaliphilic bacteroidete from soda lakes possessing Na+-translocating rhodopsin.</title>
        <authorList>
            <person name="Toshchakov S.V."/>
            <person name="Korzhenkov A."/>
            <person name="Samarov N.I."/>
            <person name="Kublanov I.V."/>
            <person name="Muntyan M.S."/>
            <person name="Sorokin D.Y."/>
        </authorList>
    </citation>
    <scope>NUCLEOTIDE SEQUENCE [LARGE SCALE GENOMIC DNA]</scope>
    <source>
        <strain evidence="8 9">Omega</strain>
    </source>
</reference>
<dbReference type="GO" id="GO:0006534">
    <property type="term" value="P:cysteine metabolic process"/>
    <property type="evidence" value="ECO:0007669"/>
    <property type="project" value="InterPro"/>
</dbReference>